<evidence type="ECO:0000313" key="3">
    <source>
        <dbReference type="EMBL" id="SDW84037.1"/>
    </source>
</evidence>
<dbReference type="Pfam" id="PF07859">
    <property type="entry name" value="Abhydrolase_3"/>
    <property type="match status" value="1"/>
</dbReference>
<protein>
    <submittedName>
        <fullName evidence="3">Acetyl esterase/lipase</fullName>
    </submittedName>
</protein>
<reference evidence="3 4" key="1">
    <citation type="submission" date="2016-10" db="EMBL/GenBank/DDBJ databases">
        <authorList>
            <person name="de Groot N.N."/>
        </authorList>
    </citation>
    <scope>NUCLEOTIDE SEQUENCE [LARGE SCALE GENOMIC DNA]</scope>
    <source>
        <strain evidence="3 4">DSM 23126</strain>
    </source>
</reference>
<dbReference type="EMBL" id="FNNC01000006">
    <property type="protein sequence ID" value="SDW84037.1"/>
    <property type="molecule type" value="Genomic_DNA"/>
</dbReference>
<dbReference type="GO" id="GO:0016787">
    <property type="term" value="F:hydrolase activity"/>
    <property type="evidence" value="ECO:0007669"/>
    <property type="project" value="UniProtKB-KW"/>
</dbReference>
<dbReference type="PANTHER" id="PTHR48081">
    <property type="entry name" value="AB HYDROLASE SUPERFAMILY PROTEIN C4A8.06C"/>
    <property type="match status" value="1"/>
</dbReference>
<proteinExistence type="predicted"/>
<dbReference type="Proteomes" id="UP000199488">
    <property type="component" value="Unassembled WGS sequence"/>
</dbReference>
<evidence type="ECO:0000259" key="2">
    <source>
        <dbReference type="Pfam" id="PF07859"/>
    </source>
</evidence>
<accession>A0A1H2WU10</accession>
<dbReference type="RefSeq" id="WP_091615662.1">
    <property type="nucleotide sequence ID" value="NZ_FNNC01000006.1"/>
</dbReference>
<dbReference type="OrthoDB" id="9815425at2"/>
<sequence>MDHNHEELVHRLEEKASFVKEGSLEIVSKSIPFMEDKEGLDPRVKQFLEQESDPGLRRPMTYDDLEIIRSRKEQQSQDLSSNIRMETKLVSLEGRDLELKVYNRSKSTRPMLVYFHGGGFFERDERVMDNICKLLAEKAEAVVVAVEYRLAPEHKYAEGLNDCFDSVRYVCDNRDEFGADTGSVGLVGDSVGANLALGVYHLSREKSWDICYMSLLSPLLDLSDVSGGVRKMEQYNPGKDRELVRQELVTMRESLSFIQSLYVTDLEELDQPLVSPLRSKENITYPPMTLVATEFDFLRTQGEEFTRKLQEKGELVRYIEYKGMAHTFLKKLGYYPQAADAIRETAAHFREVLQKNTQSN</sequence>
<gene>
    <name evidence="3" type="ORF">SAMN05421781_2492</name>
</gene>
<evidence type="ECO:0000313" key="4">
    <source>
        <dbReference type="Proteomes" id="UP000199488"/>
    </source>
</evidence>
<name>A0A1H2WU10_9BACI</name>
<dbReference type="InterPro" id="IPR050300">
    <property type="entry name" value="GDXG_lipolytic_enzyme"/>
</dbReference>
<dbReference type="STRING" id="1122204.SAMN05421781_2492"/>
<evidence type="ECO:0000256" key="1">
    <source>
        <dbReference type="ARBA" id="ARBA00022801"/>
    </source>
</evidence>
<organism evidence="3 4">
    <name type="scientific">Marinococcus luteus</name>
    <dbReference type="NCBI Taxonomy" id="1122204"/>
    <lineage>
        <taxon>Bacteria</taxon>
        <taxon>Bacillati</taxon>
        <taxon>Bacillota</taxon>
        <taxon>Bacilli</taxon>
        <taxon>Bacillales</taxon>
        <taxon>Bacillaceae</taxon>
        <taxon>Marinococcus</taxon>
    </lineage>
</organism>
<dbReference type="SUPFAM" id="SSF53474">
    <property type="entry name" value="alpha/beta-Hydrolases"/>
    <property type="match status" value="1"/>
</dbReference>
<keyword evidence="4" id="KW-1185">Reference proteome</keyword>
<dbReference type="PANTHER" id="PTHR48081:SF8">
    <property type="entry name" value="ALPHA_BETA HYDROLASE FOLD-3 DOMAIN-CONTAINING PROTEIN-RELATED"/>
    <property type="match status" value="1"/>
</dbReference>
<keyword evidence="1" id="KW-0378">Hydrolase</keyword>
<feature type="domain" description="Alpha/beta hydrolase fold-3" evidence="2">
    <location>
        <begin position="112"/>
        <end position="329"/>
    </location>
</feature>
<dbReference type="InterPro" id="IPR029058">
    <property type="entry name" value="AB_hydrolase_fold"/>
</dbReference>
<dbReference type="InterPro" id="IPR013094">
    <property type="entry name" value="AB_hydrolase_3"/>
</dbReference>
<dbReference type="Gene3D" id="3.40.50.1820">
    <property type="entry name" value="alpha/beta hydrolase"/>
    <property type="match status" value="1"/>
</dbReference>
<dbReference type="AlphaFoldDB" id="A0A1H2WU10"/>